<protein>
    <recommendedName>
        <fullName evidence="2">beta-fructofuranosidase</fullName>
        <ecNumber evidence="2">3.2.1.26</ecNumber>
    </recommendedName>
</protein>
<feature type="domain" description="Glycosyl hydrolase family 32 N-terminal" evidence="5">
    <location>
        <begin position="10"/>
        <end position="309"/>
    </location>
</feature>
<dbReference type="InterPro" id="IPR018053">
    <property type="entry name" value="Glyco_hydro_32_AS"/>
</dbReference>
<sequence>MTDVCRPMHHIRPQTGWINDPNGLAHVDGRWHVFFQYRADQPRHGEIAWGHVSSDDLFAWREEPVALRPRAGEIDAVGCWSGCCTIDDGTPTLCYTAVPNSPEDAVGAIATGDATLSSWTPAEVPSAPRTGAEDAQTRDPFVVWIDGRRYIVQGHGGLNTPASLLLYDATDLTSWELLGPLLNHDDEIAASVAPADIWECPNVFQLDGRWVVLVSLWQAVDGRGTLAGVRWLVGEMDTTGDHPRFVPSNGGVLDDGPAFYAPQALVDDDRILMWGWSWELQRDEEWLDEHGWAGVLTAPRELHVVDGQLTATLAPEFASHAHEELGSPWSAAEDTCVLVTTSGPAVLVCDGADGNDRVELPGAASVLVDGSLVEVYRADGTTHTTRIYPAAGSTWRLEGAGTVQAIR</sequence>
<dbReference type="SMART" id="SM00640">
    <property type="entry name" value="Glyco_32"/>
    <property type="match status" value="1"/>
</dbReference>
<evidence type="ECO:0000313" key="6">
    <source>
        <dbReference type="EMBL" id="MFC6396316.1"/>
    </source>
</evidence>
<dbReference type="Pfam" id="PF00251">
    <property type="entry name" value="Glyco_hydro_32N"/>
    <property type="match status" value="1"/>
</dbReference>
<accession>A0ABW1WZ31</accession>
<dbReference type="InterPro" id="IPR013148">
    <property type="entry name" value="Glyco_hydro_32_N"/>
</dbReference>
<dbReference type="PANTHER" id="PTHR43101">
    <property type="entry name" value="BETA-FRUCTOSIDASE"/>
    <property type="match status" value="1"/>
</dbReference>
<reference evidence="7" key="1">
    <citation type="journal article" date="2019" name="Int. J. Syst. Evol. Microbiol.">
        <title>The Global Catalogue of Microorganisms (GCM) 10K type strain sequencing project: providing services to taxonomists for standard genome sequencing and annotation.</title>
        <authorList>
            <consortium name="The Broad Institute Genomics Platform"/>
            <consortium name="The Broad Institute Genome Sequencing Center for Infectious Disease"/>
            <person name="Wu L."/>
            <person name="Ma J."/>
        </authorList>
    </citation>
    <scope>NUCLEOTIDE SEQUENCE [LARGE SCALE GENOMIC DNA]</scope>
    <source>
        <strain evidence="7">CGMCC 1.15277</strain>
    </source>
</reference>
<dbReference type="InterPro" id="IPR051214">
    <property type="entry name" value="GH32_Enzymes"/>
</dbReference>
<dbReference type="RefSeq" id="WP_343885047.1">
    <property type="nucleotide sequence ID" value="NZ_BAAAKI010000004.1"/>
</dbReference>
<evidence type="ECO:0000256" key="3">
    <source>
        <dbReference type="ARBA" id="ARBA00022801"/>
    </source>
</evidence>
<keyword evidence="4" id="KW-0326">Glycosidase</keyword>
<comment type="similarity">
    <text evidence="1">Belongs to the glycosyl hydrolase 32 family.</text>
</comment>
<evidence type="ECO:0000256" key="1">
    <source>
        <dbReference type="ARBA" id="ARBA00009902"/>
    </source>
</evidence>
<dbReference type="PANTHER" id="PTHR43101:SF1">
    <property type="entry name" value="BETA-FRUCTOSIDASE"/>
    <property type="match status" value="1"/>
</dbReference>
<dbReference type="SUPFAM" id="SSF75005">
    <property type="entry name" value="Arabinanase/levansucrase/invertase"/>
    <property type="match status" value="1"/>
</dbReference>
<gene>
    <name evidence="6" type="ORF">ACFP57_04840</name>
</gene>
<dbReference type="GO" id="GO:0016787">
    <property type="term" value="F:hydrolase activity"/>
    <property type="evidence" value="ECO:0007669"/>
    <property type="project" value="UniProtKB-KW"/>
</dbReference>
<organism evidence="6 7">
    <name type="scientific">Luteococcus sanguinis</name>
    <dbReference type="NCBI Taxonomy" id="174038"/>
    <lineage>
        <taxon>Bacteria</taxon>
        <taxon>Bacillati</taxon>
        <taxon>Actinomycetota</taxon>
        <taxon>Actinomycetes</taxon>
        <taxon>Propionibacteriales</taxon>
        <taxon>Propionibacteriaceae</taxon>
        <taxon>Luteococcus</taxon>
    </lineage>
</organism>
<dbReference type="InterPro" id="IPR001362">
    <property type="entry name" value="Glyco_hydro_32"/>
</dbReference>
<dbReference type="CDD" id="cd08996">
    <property type="entry name" value="GH32_FFase"/>
    <property type="match status" value="1"/>
</dbReference>
<keyword evidence="7" id="KW-1185">Reference proteome</keyword>
<dbReference type="PROSITE" id="PS00609">
    <property type="entry name" value="GLYCOSYL_HYDROL_F32"/>
    <property type="match status" value="1"/>
</dbReference>
<dbReference type="EC" id="3.2.1.26" evidence="2"/>
<keyword evidence="3 6" id="KW-0378">Hydrolase</keyword>
<dbReference type="Gene3D" id="2.115.10.20">
    <property type="entry name" value="Glycosyl hydrolase domain, family 43"/>
    <property type="match status" value="1"/>
</dbReference>
<evidence type="ECO:0000256" key="4">
    <source>
        <dbReference type="ARBA" id="ARBA00023295"/>
    </source>
</evidence>
<dbReference type="InterPro" id="IPR023296">
    <property type="entry name" value="Glyco_hydro_beta-prop_sf"/>
</dbReference>
<name>A0ABW1WZ31_9ACTN</name>
<comment type="caution">
    <text evidence="6">The sequence shown here is derived from an EMBL/GenBank/DDBJ whole genome shotgun (WGS) entry which is preliminary data.</text>
</comment>
<evidence type="ECO:0000256" key="2">
    <source>
        <dbReference type="ARBA" id="ARBA00012758"/>
    </source>
</evidence>
<evidence type="ECO:0000313" key="7">
    <source>
        <dbReference type="Proteomes" id="UP001596266"/>
    </source>
</evidence>
<proteinExistence type="inferred from homology"/>
<dbReference type="EMBL" id="JBHSUA010000009">
    <property type="protein sequence ID" value="MFC6396316.1"/>
    <property type="molecule type" value="Genomic_DNA"/>
</dbReference>
<dbReference type="Proteomes" id="UP001596266">
    <property type="component" value="Unassembled WGS sequence"/>
</dbReference>
<evidence type="ECO:0000259" key="5">
    <source>
        <dbReference type="Pfam" id="PF00251"/>
    </source>
</evidence>